<dbReference type="Gene3D" id="3.40.50.300">
    <property type="entry name" value="P-loop containing nucleotide triphosphate hydrolases"/>
    <property type="match status" value="1"/>
</dbReference>
<dbReference type="AlphaFoldDB" id="A0AAD4YLC8"/>
<gene>
    <name evidence="2" type="ORF">L3X38_042203</name>
</gene>
<dbReference type="InterPro" id="IPR035897">
    <property type="entry name" value="Toll_tir_struct_dom_sf"/>
</dbReference>
<keyword evidence="3" id="KW-1185">Reference proteome</keyword>
<dbReference type="Pfam" id="PF01582">
    <property type="entry name" value="TIR"/>
    <property type="match status" value="1"/>
</dbReference>
<reference evidence="2 3" key="1">
    <citation type="journal article" date="2022" name="G3 (Bethesda)">
        <title>Whole-genome sequence and methylome profiling of the almond [Prunus dulcis (Mill.) D.A. Webb] cultivar 'Nonpareil'.</title>
        <authorList>
            <person name="D'Amico-Willman K.M."/>
            <person name="Ouma W.Z."/>
            <person name="Meulia T."/>
            <person name="Sideli G.M."/>
            <person name="Gradziel T.M."/>
            <person name="Fresnedo-Ramirez J."/>
        </authorList>
    </citation>
    <scope>NUCLEOTIDE SEQUENCE [LARGE SCALE GENOMIC DNA]</scope>
    <source>
        <strain evidence="2">Clone GOH B32 T37-40</strain>
    </source>
</reference>
<name>A0AAD4YLC8_PRUDU</name>
<comment type="caution">
    <text evidence="2">The sequence shown here is derived from an EMBL/GenBank/DDBJ whole genome shotgun (WGS) entry which is preliminary data.</text>
</comment>
<dbReference type="GO" id="GO:0007165">
    <property type="term" value="P:signal transduction"/>
    <property type="evidence" value="ECO:0007669"/>
    <property type="project" value="InterPro"/>
</dbReference>
<organism evidence="2 3">
    <name type="scientific">Prunus dulcis</name>
    <name type="common">Almond</name>
    <name type="synonym">Amygdalus dulcis</name>
    <dbReference type="NCBI Taxonomy" id="3755"/>
    <lineage>
        <taxon>Eukaryota</taxon>
        <taxon>Viridiplantae</taxon>
        <taxon>Streptophyta</taxon>
        <taxon>Embryophyta</taxon>
        <taxon>Tracheophyta</taxon>
        <taxon>Spermatophyta</taxon>
        <taxon>Magnoliopsida</taxon>
        <taxon>eudicotyledons</taxon>
        <taxon>Gunneridae</taxon>
        <taxon>Pentapetalae</taxon>
        <taxon>rosids</taxon>
        <taxon>fabids</taxon>
        <taxon>Rosales</taxon>
        <taxon>Rosaceae</taxon>
        <taxon>Amygdaloideae</taxon>
        <taxon>Amygdaleae</taxon>
        <taxon>Prunus</taxon>
    </lineage>
</organism>
<sequence>MALSSQRAFTSATAVCSWKYQVFLSFRGEETRRGFTDYLYKQLDCRGIRTFRDDPDLERGTDINPELLTAIEQSRLAIIVLSTNYATSSWCLRELTHIVQSMKEKERIFPIFYDVDPSDDYRYDTELIKKFVDAVWDKVHPTFSLLYSSESEILVGLDIKLREIDKHLDTNANDVRFVGIWGMGGMGKTTLARLVYETISHSFEDSSFLANVREVYATHGLVPLQKSFFPLSSGKKIYKFMMLIVDLL</sequence>
<dbReference type="Proteomes" id="UP001054821">
    <property type="component" value="Chromosome 8"/>
</dbReference>
<dbReference type="Pfam" id="PF00931">
    <property type="entry name" value="NB-ARC"/>
    <property type="match status" value="1"/>
</dbReference>
<evidence type="ECO:0000313" key="3">
    <source>
        <dbReference type="Proteomes" id="UP001054821"/>
    </source>
</evidence>
<feature type="domain" description="TIR" evidence="1">
    <location>
        <begin position="18"/>
        <end position="139"/>
    </location>
</feature>
<dbReference type="InterPro" id="IPR002182">
    <property type="entry name" value="NB-ARC"/>
</dbReference>
<dbReference type="EMBL" id="JAJFAZ020000008">
    <property type="protein sequence ID" value="KAI5313029.1"/>
    <property type="molecule type" value="Genomic_DNA"/>
</dbReference>
<dbReference type="PANTHER" id="PTHR11017:SF527">
    <property type="entry name" value="TMV RESISTANCE PROTEIN N-LIKE"/>
    <property type="match status" value="1"/>
</dbReference>
<dbReference type="GO" id="GO:0043531">
    <property type="term" value="F:ADP binding"/>
    <property type="evidence" value="ECO:0007669"/>
    <property type="project" value="InterPro"/>
</dbReference>
<dbReference type="PANTHER" id="PTHR11017">
    <property type="entry name" value="LEUCINE-RICH REPEAT-CONTAINING PROTEIN"/>
    <property type="match status" value="1"/>
</dbReference>
<evidence type="ECO:0000259" key="1">
    <source>
        <dbReference type="PROSITE" id="PS50104"/>
    </source>
</evidence>
<dbReference type="InterPro" id="IPR027417">
    <property type="entry name" value="P-loop_NTPase"/>
</dbReference>
<dbReference type="SUPFAM" id="SSF52540">
    <property type="entry name" value="P-loop containing nucleoside triphosphate hydrolases"/>
    <property type="match status" value="1"/>
</dbReference>
<dbReference type="SMART" id="SM00255">
    <property type="entry name" value="TIR"/>
    <property type="match status" value="1"/>
</dbReference>
<accession>A0AAD4YLC8</accession>
<dbReference type="Gene3D" id="3.40.50.10140">
    <property type="entry name" value="Toll/interleukin-1 receptor homology (TIR) domain"/>
    <property type="match status" value="1"/>
</dbReference>
<proteinExistence type="predicted"/>
<dbReference type="GO" id="GO:0006952">
    <property type="term" value="P:defense response"/>
    <property type="evidence" value="ECO:0007669"/>
    <property type="project" value="InterPro"/>
</dbReference>
<protein>
    <recommendedName>
        <fullName evidence="1">TIR domain-containing protein</fullName>
    </recommendedName>
</protein>
<dbReference type="InterPro" id="IPR000157">
    <property type="entry name" value="TIR_dom"/>
</dbReference>
<evidence type="ECO:0000313" key="2">
    <source>
        <dbReference type="EMBL" id="KAI5313029.1"/>
    </source>
</evidence>
<dbReference type="InterPro" id="IPR044974">
    <property type="entry name" value="Disease_R_plants"/>
</dbReference>
<dbReference type="SUPFAM" id="SSF52200">
    <property type="entry name" value="Toll/Interleukin receptor TIR domain"/>
    <property type="match status" value="1"/>
</dbReference>
<dbReference type="PROSITE" id="PS50104">
    <property type="entry name" value="TIR"/>
    <property type="match status" value="1"/>
</dbReference>